<dbReference type="Proteomes" id="UP000315010">
    <property type="component" value="Unassembled WGS sequence"/>
</dbReference>
<evidence type="ECO:0000313" key="1">
    <source>
        <dbReference type="EMBL" id="TWT83055.1"/>
    </source>
</evidence>
<dbReference type="EMBL" id="SJPJ01000001">
    <property type="protein sequence ID" value="TWT83055.1"/>
    <property type="molecule type" value="Genomic_DNA"/>
</dbReference>
<protein>
    <submittedName>
        <fullName evidence="1">Uncharacterized protein</fullName>
    </submittedName>
</protein>
<evidence type="ECO:0000313" key="2">
    <source>
        <dbReference type="Proteomes" id="UP000315010"/>
    </source>
</evidence>
<proteinExistence type="predicted"/>
<organism evidence="1 2">
    <name type="scientific">Novipirellula herctigrandis</name>
    <dbReference type="NCBI Taxonomy" id="2527986"/>
    <lineage>
        <taxon>Bacteria</taxon>
        <taxon>Pseudomonadati</taxon>
        <taxon>Planctomycetota</taxon>
        <taxon>Planctomycetia</taxon>
        <taxon>Pirellulales</taxon>
        <taxon>Pirellulaceae</taxon>
        <taxon>Novipirellula</taxon>
    </lineage>
</organism>
<gene>
    <name evidence="1" type="ORF">CA13_45180</name>
</gene>
<comment type="caution">
    <text evidence="1">The sequence shown here is derived from an EMBL/GenBank/DDBJ whole genome shotgun (WGS) entry which is preliminary data.</text>
</comment>
<reference evidence="1 2" key="1">
    <citation type="submission" date="2019-02" db="EMBL/GenBank/DDBJ databases">
        <title>Deep-cultivation of Planctomycetes and their phenomic and genomic characterization uncovers novel biology.</title>
        <authorList>
            <person name="Wiegand S."/>
            <person name="Jogler M."/>
            <person name="Boedeker C."/>
            <person name="Pinto D."/>
            <person name="Vollmers J."/>
            <person name="Rivas-Marin E."/>
            <person name="Kohn T."/>
            <person name="Peeters S.H."/>
            <person name="Heuer A."/>
            <person name="Rast P."/>
            <person name="Oberbeckmann S."/>
            <person name="Bunk B."/>
            <person name="Jeske O."/>
            <person name="Meyerdierks A."/>
            <person name="Storesund J.E."/>
            <person name="Kallscheuer N."/>
            <person name="Luecker S."/>
            <person name="Lage O.M."/>
            <person name="Pohl T."/>
            <person name="Merkel B.J."/>
            <person name="Hornburger P."/>
            <person name="Mueller R.-W."/>
            <person name="Bruemmer F."/>
            <person name="Labrenz M."/>
            <person name="Spormann A.M."/>
            <person name="Op Den Camp H."/>
            <person name="Overmann J."/>
            <person name="Amann R."/>
            <person name="Jetten M.S.M."/>
            <person name="Mascher T."/>
            <person name="Medema M.H."/>
            <person name="Devos D.P."/>
            <person name="Kaster A.-K."/>
            <person name="Ovreas L."/>
            <person name="Rohde M."/>
            <person name="Galperin M.Y."/>
            <person name="Jogler C."/>
        </authorList>
    </citation>
    <scope>NUCLEOTIDE SEQUENCE [LARGE SCALE GENOMIC DNA]</scope>
    <source>
        <strain evidence="1 2">CA13</strain>
    </source>
</reference>
<keyword evidence="2" id="KW-1185">Reference proteome</keyword>
<accession>A0A5C5Z755</accession>
<sequence length="115" mass="12881">MIEPQIHPFVILLFCKHTSGKSRDGGQIGEGAPKLLAQSIGLLQIAISPKVPRLAQGGRSQISPSKLLGVRIINECISEGRQRVQLPHPNLARLRQRPHMNRRFNTTPLIIQQRR</sequence>
<name>A0A5C5Z755_9BACT</name>
<dbReference type="AlphaFoldDB" id="A0A5C5Z755"/>